<accession>A0A2T4MZN1</accession>
<gene>
    <name evidence="1" type="ORF">DAA48_15560</name>
</gene>
<proteinExistence type="predicted"/>
<protein>
    <submittedName>
        <fullName evidence="1">Uncharacterized protein</fullName>
    </submittedName>
</protein>
<organism evidence="1 2">
    <name type="scientific">Aeromonas veronii</name>
    <dbReference type="NCBI Taxonomy" id="654"/>
    <lineage>
        <taxon>Bacteria</taxon>
        <taxon>Pseudomonadati</taxon>
        <taxon>Pseudomonadota</taxon>
        <taxon>Gammaproteobacteria</taxon>
        <taxon>Aeromonadales</taxon>
        <taxon>Aeromonadaceae</taxon>
        <taxon>Aeromonas</taxon>
    </lineage>
</organism>
<evidence type="ECO:0000313" key="2">
    <source>
        <dbReference type="Proteomes" id="UP000241986"/>
    </source>
</evidence>
<reference evidence="1 2" key="1">
    <citation type="submission" date="2018-03" db="EMBL/GenBank/DDBJ databases">
        <title>Aeromonas veronii whole genome sequencing and analysis.</title>
        <authorList>
            <person name="Xie H."/>
            <person name="Liu T."/>
            <person name="Wang K."/>
        </authorList>
    </citation>
    <scope>NUCLEOTIDE SEQUENCE [LARGE SCALE GENOMIC DNA]</scope>
    <source>
        <strain evidence="1 2">XH.VA.1</strain>
    </source>
</reference>
<evidence type="ECO:0000313" key="1">
    <source>
        <dbReference type="EMBL" id="PTH79986.1"/>
    </source>
</evidence>
<dbReference type="Proteomes" id="UP000241986">
    <property type="component" value="Unassembled WGS sequence"/>
</dbReference>
<dbReference type="AlphaFoldDB" id="A0A2T4MZN1"/>
<name>A0A2T4MZN1_AERVE</name>
<comment type="caution">
    <text evidence="1">The sequence shown here is derived from an EMBL/GenBank/DDBJ whole genome shotgun (WGS) entry which is preliminary data.</text>
</comment>
<dbReference type="EMBL" id="PZKL01000037">
    <property type="protein sequence ID" value="PTH79986.1"/>
    <property type="molecule type" value="Genomic_DNA"/>
</dbReference>
<sequence>MTGNNIFVYGANPEFRNGLGAAKVARQFGAKAYGGGRGIVGNTYGLITKNLTAGFIEKETGIQYDKTGYRSVSPKQISENIDELYDCARKNPHLKFFLAYKHDNARNLNGYSSKDMWELFTKDKDVPENIRFHETFKALAYPEHKFRLSYENEPSGLSR</sequence>